<reference evidence="1" key="2">
    <citation type="submission" date="2013-05" db="EMBL/GenBank/DDBJ databases">
        <authorList>
            <person name="Carter J.-M."/>
            <person name="Baker S.C."/>
            <person name="Pink R."/>
            <person name="Carter D.R.F."/>
            <person name="Collins A."/>
            <person name="Tomlin J."/>
            <person name="Gibbs M."/>
            <person name="Breuker C.J."/>
        </authorList>
    </citation>
    <scope>NUCLEOTIDE SEQUENCE</scope>
    <source>
        <tissue evidence="1">Ovary</tissue>
    </source>
</reference>
<protein>
    <submittedName>
        <fullName evidence="1">Putative piggyBac transposable element-derived protein 4-like protein</fullName>
    </submittedName>
</protein>
<evidence type="ECO:0000313" key="1">
    <source>
        <dbReference type="EMBL" id="JAA91611.1"/>
    </source>
</evidence>
<organism evidence="1">
    <name type="scientific">Pararge aegeria</name>
    <name type="common">speckled wood butterfly</name>
    <dbReference type="NCBI Taxonomy" id="116150"/>
    <lineage>
        <taxon>Eukaryota</taxon>
        <taxon>Metazoa</taxon>
        <taxon>Ecdysozoa</taxon>
        <taxon>Arthropoda</taxon>
        <taxon>Hexapoda</taxon>
        <taxon>Insecta</taxon>
        <taxon>Pterygota</taxon>
        <taxon>Neoptera</taxon>
        <taxon>Endopterygota</taxon>
        <taxon>Lepidoptera</taxon>
        <taxon>Glossata</taxon>
        <taxon>Ditrysia</taxon>
        <taxon>Papilionoidea</taxon>
        <taxon>Nymphalidae</taxon>
        <taxon>Satyrinae</taxon>
        <taxon>Satyrini</taxon>
        <taxon>Parargina</taxon>
        <taxon>Pararge</taxon>
    </lineage>
</organism>
<accession>S4PFX7</accession>
<name>S4PFX7_9NEOP</name>
<feature type="non-terminal residue" evidence="1">
    <location>
        <position position="1"/>
    </location>
</feature>
<dbReference type="AlphaFoldDB" id="S4PFX7"/>
<reference evidence="1" key="1">
    <citation type="journal article" date="2013" name="BMC Genomics">
        <title>Unscrambling butterfly oogenesis.</title>
        <authorList>
            <person name="Carter J.M."/>
            <person name="Baker S.C."/>
            <person name="Pink R."/>
            <person name="Carter D.R."/>
            <person name="Collins A."/>
            <person name="Tomlin J."/>
            <person name="Gibbs M."/>
            <person name="Breuker C.J."/>
        </authorList>
    </citation>
    <scope>NUCLEOTIDE SEQUENCE</scope>
    <source>
        <tissue evidence="1">Ovary</tissue>
    </source>
</reference>
<proteinExistence type="predicted"/>
<sequence length="76" mass="8977">VGDAQDNRRFYKGKKLHKYLTHGIRRRNCVGCYQKLRTTLNRLDANNKVKKIRSYCVECEKGYCLECFCAAHTNYL</sequence>
<dbReference type="EMBL" id="GAIX01000949">
    <property type="protein sequence ID" value="JAA91611.1"/>
    <property type="molecule type" value="Transcribed_RNA"/>
</dbReference>